<organism evidence="1 2">
    <name type="scientific">Asparagus officinalis</name>
    <name type="common">Garden asparagus</name>
    <dbReference type="NCBI Taxonomy" id="4686"/>
    <lineage>
        <taxon>Eukaryota</taxon>
        <taxon>Viridiplantae</taxon>
        <taxon>Streptophyta</taxon>
        <taxon>Embryophyta</taxon>
        <taxon>Tracheophyta</taxon>
        <taxon>Spermatophyta</taxon>
        <taxon>Magnoliopsida</taxon>
        <taxon>Liliopsida</taxon>
        <taxon>Asparagales</taxon>
        <taxon>Asparagaceae</taxon>
        <taxon>Asparagoideae</taxon>
        <taxon>Asparagus</taxon>
    </lineage>
</organism>
<sequence>MVSLLRALQIERVRRCHRCERHNCRWCSYITAVDAVDGEVLGSVTVVGTVVVNGPTMLLPYALQMESLDVRVMEESSQVIELWWSTDVNLVEQCGVGLNGRATVGDLVEQCDATMQTG</sequence>
<protein>
    <submittedName>
        <fullName evidence="1">Uncharacterized protein</fullName>
    </submittedName>
</protein>
<reference evidence="2" key="1">
    <citation type="journal article" date="2017" name="Nat. Commun.">
        <title>The asparagus genome sheds light on the origin and evolution of a young Y chromosome.</title>
        <authorList>
            <person name="Harkess A."/>
            <person name="Zhou J."/>
            <person name="Xu C."/>
            <person name="Bowers J.E."/>
            <person name="Van der Hulst R."/>
            <person name="Ayyampalayam S."/>
            <person name="Mercati F."/>
            <person name="Riccardi P."/>
            <person name="McKain M.R."/>
            <person name="Kakrana A."/>
            <person name="Tang H."/>
            <person name="Ray J."/>
            <person name="Groenendijk J."/>
            <person name="Arikit S."/>
            <person name="Mathioni S.M."/>
            <person name="Nakano M."/>
            <person name="Shan H."/>
            <person name="Telgmann-Rauber A."/>
            <person name="Kanno A."/>
            <person name="Yue Z."/>
            <person name="Chen H."/>
            <person name="Li W."/>
            <person name="Chen Y."/>
            <person name="Xu X."/>
            <person name="Zhang Y."/>
            <person name="Luo S."/>
            <person name="Chen H."/>
            <person name="Gao J."/>
            <person name="Mao Z."/>
            <person name="Pires J.C."/>
            <person name="Luo M."/>
            <person name="Kudrna D."/>
            <person name="Wing R.A."/>
            <person name="Meyers B.C."/>
            <person name="Yi K."/>
            <person name="Kong H."/>
            <person name="Lavrijsen P."/>
            <person name="Sunseri F."/>
            <person name="Falavigna A."/>
            <person name="Ye Y."/>
            <person name="Leebens-Mack J.H."/>
            <person name="Chen G."/>
        </authorList>
    </citation>
    <scope>NUCLEOTIDE SEQUENCE [LARGE SCALE GENOMIC DNA]</scope>
    <source>
        <strain evidence="2">cv. DH0086</strain>
    </source>
</reference>
<evidence type="ECO:0000313" key="1">
    <source>
        <dbReference type="EMBL" id="ONK76439.1"/>
    </source>
</evidence>
<keyword evidence="2" id="KW-1185">Reference proteome</keyword>
<dbReference type="Gramene" id="ONK76439">
    <property type="protein sequence ID" value="ONK76439"/>
    <property type="gene ID" value="A4U43_C03F27900"/>
</dbReference>
<gene>
    <name evidence="1" type="ORF">A4U43_C03F27900</name>
</gene>
<dbReference type="Proteomes" id="UP000243459">
    <property type="component" value="Chromosome 3"/>
</dbReference>
<evidence type="ECO:0000313" key="2">
    <source>
        <dbReference type="Proteomes" id="UP000243459"/>
    </source>
</evidence>
<dbReference type="EMBL" id="CM007383">
    <property type="protein sequence ID" value="ONK76439.1"/>
    <property type="molecule type" value="Genomic_DNA"/>
</dbReference>
<accession>A0A5P1FHS0</accession>
<proteinExistence type="predicted"/>
<dbReference type="AlphaFoldDB" id="A0A5P1FHS0"/>
<name>A0A5P1FHS0_ASPOF</name>